<dbReference type="GO" id="GO:0046872">
    <property type="term" value="F:metal ion binding"/>
    <property type="evidence" value="ECO:0007669"/>
    <property type="project" value="UniProtKB-KW"/>
</dbReference>
<keyword evidence="9 12" id="KW-0413">Isomerase</keyword>
<dbReference type="AlphaFoldDB" id="A0A3B0V1M8"/>
<evidence type="ECO:0000259" key="11">
    <source>
        <dbReference type="Pfam" id="PF01070"/>
    </source>
</evidence>
<dbReference type="PANTHER" id="PTHR43665">
    <property type="entry name" value="ISOPENTENYL-DIPHOSPHATE DELTA-ISOMERASE"/>
    <property type="match status" value="1"/>
</dbReference>
<evidence type="ECO:0000256" key="3">
    <source>
        <dbReference type="ARBA" id="ARBA00022630"/>
    </source>
</evidence>
<dbReference type="EMBL" id="UOEU01000281">
    <property type="protein sequence ID" value="VAW31737.1"/>
    <property type="molecule type" value="Genomic_DNA"/>
</dbReference>
<accession>A0A3B0V1M8</accession>
<sequence>MPKSKTAVSNQNETHIHERRKADHIRINLEEDVTFNKLTTGLEDYFFMHQALPEIDLATVNTATTLFGKPLTTPLLISSMTGGTAEASKINHILAEAAQTVGIAMGLGSQRAAIEDSSLESTYHVRQVAPDILLFANMGAVQLNYSYGLSHCLRTVEMCQADALILHFNPLQEAVQPEGDGNFANLLSKVAKVCRALPVPVIAKEVGWGFAEETARQLVEAGVAAIDVAGAGGTSWSQVEMYRAPTARHARVAGAFIDWGIPTAVSIQYCRRAAPNLPIIASGGIRNGIDVAKCIALGANLVGLAGDFLRAADKNGVDGVIEIAETLTDELRIAIFCSGAKDIDTLAKTPLHTQYFK</sequence>
<evidence type="ECO:0000256" key="6">
    <source>
        <dbReference type="ARBA" id="ARBA00022842"/>
    </source>
</evidence>
<dbReference type="CDD" id="cd02811">
    <property type="entry name" value="IDI-2_FMN"/>
    <property type="match status" value="1"/>
</dbReference>
<evidence type="ECO:0000256" key="4">
    <source>
        <dbReference type="ARBA" id="ARBA00022643"/>
    </source>
</evidence>
<dbReference type="HAMAP" id="MF_00354">
    <property type="entry name" value="Idi_2"/>
    <property type="match status" value="1"/>
</dbReference>
<dbReference type="GO" id="GO:0004452">
    <property type="term" value="F:isopentenyl-diphosphate delta-isomerase activity"/>
    <property type="evidence" value="ECO:0007669"/>
    <property type="project" value="UniProtKB-EC"/>
</dbReference>
<keyword evidence="8" id="KW-0414">Isoprene biosynthesis</keyword>
<keyword evidence="7" id="KW-0521">NADP</keyword>
<dbReference type="GO" id="GO:0016491">
    <property type="term" value="F:oxidoreductase activity"/>
    <property type="evidence" value="ECO:0007669"/>
    <property type="project" value="InterPro"/>
</dbReference>
<evidence type="ECO:0000313" key="12">
    <source>
        <dbReference type="EMBL" id="VAW31737.1"/>
    </source>
</evidence>
<keyword evidence="2" id="KW-0963">Cytoplasm</keyword>
<keyword evidence="3" id="KW-0285">Flavoprotein</keyword>
<name>A0A3B0V1M8_9ZZZZ</name>
<dbReference type="InterPro" id="IPR011179">
    <property type="entry name" value="IPdP_isomerase"/>
</dbReference>
<proteinExistence type="inferred from homology"/>
<dbReference type="SMART" id="SM01240">
    <property type="entry name" value="IMPDH"/>
    <property type="match status" value="1"/>
</dbReference>
<dbReference type="GO" id="GO:0010181">
    <property type="term" value="F:FMN binding"/>
    <property type="evidence" value="ECO:0007669"/>
    <property type="project" value="InterPro"/>
</dbReference>
<dbReference type="Gene3D" id="3.20.20.70">
    <property type="entry name" value="Aldolase class I"/>
    <property type="match status" value="1"/>
</dbReference>
<evidence type="ECO:0000256" key="10">
    <source>
        <dbReference type="ARBA" id="ARBA00025810"/>
    </source>
</evidence>
<evidence type="ECO:0000256" key="8">
    <source>
        <dbReference type="ARBA" id="ARBA00023229"/>
    </source>
</evidence>
<dbReference type="Pfam" id="PF01070">
    <property type="entry name" value="FMN_dh"/>
    <property type="match status" value="2"/>
</dbReference>
<dbReference type="SUPFAM" id="SSF51395">
    <property type="entry name" value="FMN-linked oxidoreductases"/>
    <property type="match status" value="1"/>
</dbReference>
<comment type="cofactor">
    <cofactor evidence="1">
        <name>FMN</name>
        <dbReference type="ChEBI" id="CHEBI:58210"/>
    </cofactor>
</comment>
<dbReference type="InterPro" id="IPR013785">
    <property type="entry name" value="Aldolase_TIM"/>
</dbReference>
<dbReference type="PANTHER" id="PTHR43665:SF1">
    <property type="entry name" value="ISOPENTENYL-DIPHOSPHATE DELTA-ISOMERASE"/>
    <property type="match status" value="1"/>
</dbReference>
<dbReference type="GO" id="GO:0008299">
    <property type="term" value="P:isoprenoid biosynthetic process"/>
    <property type="evidence" value="ECO:0007669"/>
    <property type="project" value="UniProtKB-KW"/>
</dbReference>
<keyword evidence="4" id="KW-0288">FMN</keyword>
<keyword evidence="6" id="KW-0460">Magnesium</keyword>
<dbReference type="NCBIfam" id="TIGR02151">
    <property type="entry name" value="IPP_isom_2"/>
    <property type="match status" value="1"/>
</dbReference>
<feature type="domain" description="FMN-dependent dehydrogenase" evidence="11">
    <location>
        <begin position="21"/>
        <end position="112"/>
    </location>
</feature>
<evidence type="ECO:0000256" key="9">
    <source>
        <dbReference type="ARBA" id="ARBA00023235"/>
    </source>
</evidence>
<evidence type="ECO:0000256" key="5">
    <source>
        <dbReference type="ARBA" id="ARBA00022723"/>
    </source>
</evidence>
<reference evidence="12" key="1">
    <citation type="submission" date="2018-06" db="EMBL/GenBank/DDBJ databases">
        <authorList>
            <person name="Zhirakovskaya E."/>
        </authorList>
    </citation>
    <scope>NUCLEOTIDE SEQUENCE</scope>
</reference>
<keyword evidence="5" id="KW-0479">Metal-binding</keyword>
<evidence type="ECO:0000256" key="1">
    <source>
        <dbReference type="ARBA" id="ARBA00001917"/>
    </source>
</evidence>
<dbReference type="PIRSF" id="PIRSF003314">
    <property type="entry name" value="IPP_isomerase"/>
    <property type="match status" value="1"/>
</dbReference>
<evidence type="ECO:0000256" key="2">
    <source>
        <dbReference type="ARBA" id="ARBA00022490"/>
    </source>
</evidence>
<gene>
    <name evidence="12" type="ORF">MNBD_CHLOROFLEXI01-4247</name>
</gene>
<comment type="subunit">
    <text evidence="10">Homooctamer. Dimer of tetramers.</text>
</comment>
<organism evidence="12">
    <name type="scientific">hydrothermal vent metagenome</name>
    <dbReference type="NCBI Taxonomy" id="652676"/>
    <lineage>
        <taxon>unclassified sequences</taxon>
        <taxon>metagenomes</taxon>
        <taxon>ecological metagenomes</taxon>
    </lineage>
</organism>
<protein>
    <submittedName>
        <fullName evidence="12">Isopentenyl-diphosphate delta-isomerase, FMN-dependent</fullName>
        <ecNumber evidence="12">5.3.3.2</ecNumber>
    </submittedName>
</protein>
<evidence type="ECO:0000256" key="7">
    <source>
        <dbReference type="ARBA" id="ARBA00022857"/>
    </source>
</evidence>
<dbReference type="InterPro" id="IPR000262">
    <property type="entry name" value="FMN-dep_DH"/>
</dbReference>
<feature type="domain" description="FMN-dependent dehydrogenase" evidence="11">
    <location>
        <begin position="188"/>
        <end position="349"/>
    </location>
</feature>
<dbReference type="EC" id="5.3.3.2" evidence="12"/>